<evidence type="ECO:0000313" key="8">
    <source>
        <dbReference type="EMBL" id="VAX37676.1"/>
    </source>
</evidence>
<evidence type="ECO:0008006" key="9">
    <source>
        <dbReference type="Google" id="ProtNLM"/>
    </source>
</evidence>
<feature type="domain" description="RNA polymerase sigma-70 region 4" evidence="7">
    <location>
        <begin position="141"/>
        <end position="187"/>
    </location>
</feature>
<dbReference type="PANTHER" id="PTHR43133">
    <property type="entry name" value="RNA POLYMERASE ECF-TYPE SIGMA FACTO"/>
    <property type="match status" value="1"/>
</dbReference>
<evidence type="ECO:0000256" key="5">
    <source>
        <dbReference type="ARBA" id="ARBA00023163"/>
    </source>
</evidence>
<evidence type="ECO:0000256" key="1">
    <source>
        <dbReference type="ARBA" id="ARBA00010641"/>
    </source>
</evidence>
<organism evidence="8">
    <name type="scientific">hydrothermal vent metagenome</name>
    <dbReference type="NCBI Taxonomy" id="652676"/>
    <lineage>
        <taxon>unclassified sequences</taxon>
        <taxon>metagenomes</taxon>
        <taxon>ecological metagenomes</taxon>
    </lineage>
</organism>
<accession>A0A3B1D487</accession>
<keyword evidence="3" id="KW-0731">Sigma factor</keyword>
<dbReference type="SUPFAM" id="SSF88946">
    <property type="entry name" value="Sigma2 domain of RNA polymerase sigma factors"/>
    <property type="match status" value="1"/>
</dbReference>
<evidence type="ECO:0000256" key="4">
    <source>
        <dbReference type="ARBA" id="ARBA00023125"/>
    </source>
</evidence>
<dbReference type="EMBL" id="UOGK01000110">
    <property type="protein sequence ID" value="VAX37676.1"/>
    <property type="molecule type" value="Genomic_DNA"/>
</dbReference>
<name>A0A3B1D487_9ZZZZ</name>
<dbReference type="InterPro" id="IPR036388">
    <property type="entry name" value="WH-like_DNA-bd_sf"/>
</dbReference>
<feature type="domain" description="RNA polymerase sigma-70 region 2" evidence="6">
    <location>
        <begin position="33"/>
        <end position="102"/>
    </location>
</feature>
<evidence type="ECO:0000256" key="2">
    <source>
        <dbReference type="ARBA" id="ARBA00023015"/>
    </source>
</evidence>
<evidence type="ECO:0000256" key="3">
    <source>
        <dbReference type="ARBA" id="ARBA00023082"/>
    </source>
</evidence>
<dbReference type="Pfam" id="PF04542">
    <property type="entry name" value="Sigma70_r2"/>
    <property type="match status" value="1"/>
</dbReference>
<keyword evidence="4" id="KW-0238">DNA-binding</keyword>
<protein>
    <recommendedName>
        <fullName evidence="9">Sigma-70 family RNA polymerase sigma factor</fullName>
    </recommendedName>
</protein>
<evidence type="ECO:0000259" key="6">
    <source>
        <dbReference type="Pfam" id="PF04542"/>
    </source>
</evidence>
<proteinExistence type="inferred from homology"/>
<comment type="similarity">
    <text evidence="1">Belongs to the sigma-70 factor family. ECF subfamily.</text>
</comment>
<reference evidence="8" key="1">
    <citation type="submission" date="2018-06" db="EMBL/GenBank/DDBJ databases">
        <authorList>
            <person name="Zhirakovskaya E."/>
        </authorList>
    </citation>
    <scope>NUCLEOTIDE SEQUENCE</scope>
</reference>
<dbReference type="PANTHER" id="PTHR43133:SF51">
    <property type="entry name" value="RNA POLYMERASE SIGMA FACTOR"/>
    <property type="match status" value="1"/>
</dbReference>
<dbReference type="InterPro" id="IPR007630">
    <property type="entry name" value="RNA_pol_sigma70_r4"/>
</dbReference>
<dbReference type="Pfam" id="PF04545">
    <property type="entry name" value="Sigma70_r4"/>
    <property type="match status" value="1"/>
</dbReference>
<dbReference type="GO" id="GO:0016987">
    <property type="term" value="F:sigma factor activity"/>
    <property type="evidence" value="ECO:0007669"/>
    <property type="project" value="UniProtKB-KW"/>
</dbReference>
<dbReference type="GO" id="GO:0006352">
    <property type="term" value="P:DNA-templated transcription initiation"/>
    <property type="evidence" value="ECO:0007669"/>
    <property type="project" value="InterPro"/>
</dbReference>
<sequence>MGGSEPRPSEGSFDLIGVVRAARQGDEQAWGLLVGEYGPRVFALARSRLRDPDMAEEVTQSVFATIAIKLREGTYDEHGKFEPWLFRIAMNRVRDVIRKAKRERAEGRLRLAASAEAVADALADDRATPEAIEGLRAVVEDLSGPDREIIELRYHAGLSFRQIADLLEEPVGTLLARHHRALRKLRAMLEKEPPAVGLAADRPKHAGESG</sequence>
<dbReference type="SUPFAM" id="SSF88659">
    <property type="entry name" value="Sigma3 and sigma4 domains of RNA polymerase sigma factors"/>
    <property type="match status" value="1"/>
</dbReference>
<dbReference type="InterPro" id="IPR013324">
    <property type="entry name" value="RNA_pol_sigma_r3/r4-like"/>
</dbReference>
<keyword evidence="5" id="KW-0804">Transcription</keyword>
<dbReference type="AlphaFoldDB" id="A0A3B1D487"/>
<dbReference type="InterPro" id="IPR013325">
    <property type="entry name" value="RNA_pol_sigma_r2"/>
</dbReference>
<evidence type="ECO:0000259" key="7">
    <source>
        <dbReference type="Pfam" id="PF04545"/>
    </source>
</evidence>
<dbReference type="GO" id="GO:0003677">
    <property type="term" value="F:DNA binding"/>
    <property type="evidence" value="ECO:0007669"/>
    <property type="project" value="UniProtKB-KW"/>
</dbReference>
<dbReference type="InterPro" id="IPR007627">
    <property type="entry name" value="RNA_pol_sigma70_r2"/>
</dbReference>
<keyword evidence="2" id="KW-0805">Transcription regulation</keyword>
<dbReference type="CDD" id="cd06171">
    <property type="entry name" value="Sigma70_r4"/>
    <property type="match status" value="1"/>
</dbReference>
<dbReference type="Gene3D" id="1.10.1740.10">
    <property type="match status" value="1"/>
</dbReference>
<dbReference type="InterPro" id="IPR039425">
    <property type="entry name" value="RNA_pol_sigma-70-like"/>
</dbReference>
<dbReference type="InterPro" id="IPR014284">
    <property type="entry name" value="RNA_pol_sigma-70_dom"/>
</dbReference>
<dbReference type="Gene3D" id="1.10.10.10">
    <property type="entry name" value="Winged helix-like DNA-binding domain superfamily/Winged helix DNA-binding domain"/>
    <property type="match status" value="1"/>
</dbReference>
<dbReference type="NCBIfam" id="TIGR02937">
    <property type="entry name" value="sigma70-ECF"/>
    <property type="match status" value="1"/>
</dbReference>
<gene>
    <name evidence="8" type="ORF">MNBD_PLANCTO03-1832</name>
</gene>